<dbReference type="SMART" id="SM00409">
    <property type="entry name" value="IG"/>
    <property type="match status" value="3"/>
</dbReference>
<evidence type="ECO:0000256" key="4">
    <source>
        <dbReference type="ARBA" id="ARBA00022729"/>
    </source>
</evidence>
<evidence type="ECO:0000256" key="6">
    <source>
        <dbReference type="ARBA" id="ARBA00022889"/>
    </source>
</evidence>
<dbReference type="GO" id="GO:0005886">
    <property type="term" value="C:plasma membrane"/>
    <property type="evidence" value="ECO:0007669"/>
    <property type="project" value="UniProtKB-SubCell"/>
</dbReference>
<keyword evidence="4" id="KW-0732">Signal</keyword>
<dbReference type="InterPro" id="IPR050876">
    <property type="entry name" value="IgLON_domain"/>
</dbReference>
<comment type="subcellular location">
    <subcellularLocation>
        <location evidence="1">Cell membrane</location>
        <topology evidence="1">Lipid-anchor</topology>
        <topology evidence="1">GPI-anchor</topology>
    </subcellularLocation>
</comment>
<keyword evidence="7" id="KW-0472">Membrane</keyword>
<name>A0A8B9I0L8_9AVES</name>
<feature type="domain" description="Ig-like" evidence="13">
    <location>
        <begin position="284"/>
        <end position="378"/>
    </location>
</feature>
<keyword evidence="10" id="KW-0449">Lipoprotein</keyword>
<evidence type="ECO:0000256" key="12">
    <source>
        <dbReference type="ARBA" id="ARBA00037995"/>
    </source>
</evidence>
<dbReference type="FunFam" id="2.60.40.10:FF:000013">
    <property type="entry name" value="cell adhesion molecule 1 isoform X1"/>
    <property type="match status" value="1"/>
</dbReference>
<evidence type="ECO:0000256" key="5">
    <source>
        <dbReference type="ARBA" id="ARBA00022737"/>
    </source>
</evidence>
<evidence type="ECO:0000313" key="15">
    <source>
        <dbReference type="Proteomes" id="UP000694426"/>
    </source>
</evidence>
<evidence type="ECO:0000256" key="10">
    <source>
        <dbReference type="ARBA" id="ARBA00023288"/>
    </source>
</evidence>
<dbReference type="Pfam" id="PF07679">
    <property type="entry name" value="I-set"/>
    <property type="match status" value="1"/>
</dbReference>
<proteinExistence type="inferred from homology"/>
<evidence type="ECO:0000256" key="1">
    <source>
        <dbReference type="ARBA" id="ARBA00004609"/>
    </source>
</evidence>
<gene>
    <name evidence="14" type="primary">NTM</name>
</gene>
<dbReference type="GO" id="GO:0098552">
    <property type="term" value="C:side of membrane"/>
    <property type="evidence" value="ECO:0007669"/>
    <property type="project" value="UniProtKB-KW"/>
</dbReference>
<dbReference type="Pfam" id="PF13927">
    <property type="entry name" value="Ig_3"/>
    <property type="match status" value="1"/>
</dbReference>
<sequence>MLHELQAAPACAGAWLGQAAVLARRCSWLCWSAASPRGEDISKVSDISFHSSLRQSWSGFLKAGDWDMQREVGRRRGRWHRERGTRSSTGVPVRSGDATFPKAMDNVTVRQGESATLRCSVDNRVTRVAWLNRSSILYAGNDKWCLDPRVVLLANTKTQYSIQIHDVDVYDEGPYTCSVQTDNHPKTSRVHLIVQVSPKITEISSDISINEGGNVSLTCIATGRPDPTITWRHISPKAVGFISEDEYLEITGITREQSGEYECSASNDVAAPVVQRVKVTVNYPPYISDAKSTGVPVGQKGILLCEASAVPSANFQWYKDDKRLAEGQKGLKVENKAFFSRLTFFNVSEQDYGNYTCVASNQLGNTNASMILYEETTTALTPWKGPGAVHDGNNGAWRRGGCAWLLALPLAQLARLF</sequence>
<evidence type="ECO:0000256" key="3">
    <source>
        <dbReference type="ARBA" id="ARBA00022622"/>
    </source>
</evidence>
<organism evidence="14 15">
    <name type="scientific">Anser brachyrhynchus</name>
    <name type="common">Pink-footed goose</name>
    <dbReference type="NCBI Taxonomy" id="132585"/>
    <lineage>
        <taxon>Eukaryota</taxon>
        <taxon>Metazoa</taxon>
        <taxon>Chordata</taxon>
        <taxon>Craniata</taxon>
        <taxon>Vertebrata</taxon>
        <taxon>Euteleostomi</taxon>
        <taxon>Archelosauria</taxon>
        <taxon>Archosauria</taxon>
        <taxon>Dinosauria</taxon>
        <taxon>Saurischia</taxon>
        <taxon>Theropoda</taxon>
        <taxon>Coelurosauria</taxon>
        <taxon>Aves</taxon>
        <taxon>Neognathae</taxon>
        <taxon>Galloanserae</taxon>
        <taxon>Anseriformes</taxon>
        <taxon>Anatidae</taxon>
        <taxon>Anserinae</taxon>
        <taxon>Anser</taxon>
    </lineage>
</organism>
<keyword evidence="3" id="KW-0336">GPI-anchor</keyword>
<comment type="similarity">
    <text evidence="12">Belongs to the immunoglobulin superfamily. IgLON family.</text>
</comment>
<evidence type="ECO:0000256" key="7">
    <source>
        <dbReference type="ARBA" id="ARBA00023136"/>
    </source>
</evidence>
<feature type="domain" description="Ig-like" evidence="13">
    <location>
        <begin position="198"/>
        <end position="280"/>
    </location>
</feature>
<evidence type="ECO:0000313" key="14">
    <source>
        <dbReference type="Ensembl" id="ENSABRP00000001861.1"/>
    </source>
</evidence>
<dbReference type="PANTHER" id="PTHR42757:SF9">
    <property type="entry name" value="NEUROTRIMIN"/>
    <property type="match status" value="1"/>
</dbReference>
<dbReference type="SMART" id="SM00408">
    <property type="entry name" value="IGc2"/>
    <property type="match status" value="3"/>
</dbReference>
<evidence type="ECO:0000256" key="11">
    <source>
        <dbReference type="ARBA" id="ARBA00023319"/>
    </source>
</evidence>
<dbReference type="Gene3D" id="2.60.40.10">
    <property type="entry name" value="Immunoglobulins"/>
    <property type="match status" value="3"/>
</dbReference>
<dbReference type="Proteomes" id="UP000694426">
    <property type="component" value="Unplaced"/>
</dbReference>
<keyword evidence="11" id="KW-0393">Immunoglobulin domain</keyword>
<reference evidence="14" key="1">
    <citation type="submission" date="2025-08" db="UniProtKB">
        <authorList>
            <consortium name="Ensembl"/>
        </authorList>
    </citation>
    <scope>IDENTIFICATION</scope>
</reference>
<feature type="domain" description="Ig-like" evidence="13">
    <location>
        <begin position="101"/>
        <end position="188"/>
    </location>
</feature>
<evidence type="ECO:0000256" key="2">
    <source>
        <dbReference type="ARBA" id="ARBA00022475"/>
    </source>
</evidence>
<keyword evidence="8" id="KW-1015">Disulfide bond</keyword>
<dbReference type="PROSITE" id="PS50835">
    <property type="entry name" value="IG_LIKE"/>
    <property type="match status" value="3"/>
</dbReference>
<dbReference type="GO" id="GO:0007155">
    <property type="term" value="P:cell adhesion"/>
    <property type="evidence" value="ECO:0007669"/>
    <property type="project" value="UniProtKB-KW"/>
</dbReference>
<dbReference type="FunFam" id="2.60.40.10:FF:000305">
    <property type="entry name" value="neurotrimin isoform X2"/>
    <property type="match status" value="1"/>
</dbReference>
<evidence type="ECO:0000259" key="13">
    <source>
        <dbReference type="PROSITE" id="PS50835"/>
    </source>
</evidence>
<evidence type="ECO:0000256" key="8">
    <source>
        <dbReference type="ARBA" id="ARBA00023157"/>
    </source>
</evidence>
<dbReference type="InterPro" id="IPR003598">
    <property type="entry name" value="Ig_sub2"/>
</dbReference>
<keyword evidence="5" id="KW-0677">Repeat</keyword>
<dbReference type="InterPro" id="IPR007110">
    <property type="entry name" value="Ig-like_dom"/>
</dbReference>
<protein>
    <submittedName>
        <fullName evidence="14">Neurotrimin</fullName>
    </submittedName>
</protein>
<dbReference type="Ensembl" id="ENSABRT00000002772.1">
    <property type="protein sequence ID" value="ENSABRP00000001861.1"/>
    <property type="gene ID" value="ENSABRG00000001889.1"/>
</dbReference>
<dbReference type="Pfam" id="PF00047">
    <property type="entry name" value="ig"/>
    <property type="match status" value="1"/>
</dbReference>
<keyword evidence="9" id="KW-0325">Glycoprotein</keyword>
<keyword evidence="6" id="KW-0130">Cell adhesion</keyword>
<dbReference type="InterPro" id="IPR003599">
    <property type="entry name" value="Ig_sub"/>
</dbReference>
<keyword evidence="2" id="KW-1003">Cell membrane</keyword>
<reference evidence="14" key="2">
    <citation type="submission" date="2025-09" db="UniProtKB">
        <authorList>
            <consortium name="Ensembl"/>
        </authorList>
    </citation>
    <scope>IDENTIFICATION</scope>
</reference>
<dbReference type="GeneTree" id="ENSGT00940000158679"/>
<dbReference type="InterPro" id="IPR013098">
    <property type="entry name" value="Ig_I-set"/>
</dbReference>
<dbReference type="PANTHER" id="PTHR42757">
    <property type="entry name" value="IGLON FAMILY OF IMMUNOGLOBULIN SUPERFAMILY-RELATED"/>
    <property type="match status" value="1"/>
</dbReference>
<accession>A0A8B9I0L8</accession>
<dbReference type="InterPro" id="IPR013783">
    <property type="entry name" value="Ig-like_fold"/>
</dbReference>
<evidence type="ECO:0000256" key="9">
    <source>
        <dbReference type="ARBA" id="ARBA00023180"/>
    </source>
</evidence>
<keyword evidence="15" id="KW-1185">Reference proteome</keyword>
<dbReference type="AlphaFoldDB" id="A0A8B9I0L8"/>
<dbReference type="SUPFAM" id="SSF48726">
    <property type="entry name" value="Immunoglobulin"/>
    <property type="match status" value="3"/>
</dbReference>
<dbReference type="InterPro" id="IPR036179">
    <property type="entry name" value="Ig-like_dom_sf"/>
</dbReference>
<dbReference type="InterPro" id="IPR013151">
    <property type="entry name" value="Immunoglobulin_dom"/>
</dbReference>
<dbReference type="FunFam" id="2.60.40.10:FF:000113">
    <property type="entry name" value="Opioid-binding protein/cell adhesion molecule"/>
    <property type="match status" value="1"/>
</dbReference>